<dbReference type="EMBL" id="GL883097">
    <property type="protein sequence ID" value="EGG09515.1"/>
    <property type="molecule type" value="Genomic_DNA"/>
</dbReference>
<dbReference type="PROSITE" id="PS50082">
    <property type="entry name" value="WD_REPEATS_2"/>
    <property type="match status" value="1"/>
</dbReference>
<keyword evidence="1 3" id="KW-0853">WD repeat</keyword>
<evidence type="ECO:0000313" key="6">
    <source>
        <dbReference type="Proteomes" id="UP000001072"/>
    </source>
</evidence>
<feature type="region of interest" description="Disordered" evidence="4">
    <location>
        <begin position="28"/>
        <end position="66"/>
    </location>
</feature>
<organism evidence="6">
    <name type="scientific">Melampsora larici-populina (strain 98AG31 / pathotype 3-4-7)</name>
    <name type="common">Poplar leaf rust fungus</name>
    <dbReference type="NCBI Taxonomy" id="747676"/>
    <lineage>
        <taxon>Eukaryota</taxon>
        <taxon>Fungi</taxon>
        <taxon>Dikarya</taxon>
        <taxon>Basidiomycota</taxon>
        <taxon>Pucciniomycotina</taxon>
        <taxon>Pucciniomycetes</taxon>
        <taxon>Pucciniales</taxon>
        <taxon>Melampsoraceae</taxon>
        <taxon>Melampsora</taxon>
    </lineage>
</organism>
<evidence type="ECO:0000256" key="4">
    <source>
        <dbReference type="SAM" id="MobiDB-lite"/>
    </source>
</evidence>
<keyword evidence="6" id="KW-1185">Reference proteome</keyword>
<dbReference type="InterPro" id="IPR051859">
    <property type="entry name" value="DCAF"/>
</dbReference>
<dbReference type="PANTHER" id="PTHR19847">
    <property type="entry name" value="DDB1- AND CUL4-ASSOCIATED FACTOR 11"/>
    <property type="match status" value="1"/>
</dbReference>
<dbReference type="Gene3D" id="2.130.10.10">
    <property type="entry name" value="YVTN repeat-like/Quinoprotein amine dehydrogenase"/>
    <property type="match status" value="2"/>
</dbReference>
<dbReference type="RefSeq" id="XP_007407242.1">
    <property type="nucleotide sequence ID" value="XM_007407180.1"/>
</dbReference>
<dbReference type="SUPFAM" id="SSF50978">
    <property type="entry name" value="WD40 repeat-like"/>
    <property type="match status" value="1"/>
</dbReference>
<dbReference type="GO" id="GO:0043161">
    <property type="term" value="P:proteasome-mediated ubiquitin-dependent protein catabolic process"/>
    <property type="evidence" value="ECO:0007669"/>
    <property type="project" value="TreeGrafter"/>
</dbReference>
<dbReference type="Proteomes" id="UP000001072">
    <property type="component" value="Unassembled WGS sequence"/>
</dbReference>
<dbReference type="STRING" id="747676.F4RE23"/>
<evidence type="ECO:0000313" key="5">
    <source>
        <dbReference type="EMBL" id="EGG09515.1"/>
    </source>
</evidence>
<dbReference type="PROSITE" id="PS50294">
    <property type="entry name" value="WD_REPEATS_REGION"/>
    <property type="match status" value="1"/>
</dbReference>
<dbReference type="GO" id="GO:0080008">
    <property type="term" value="C:Cul4-RING E3 ubiquitin ligase complex"/>
    <property type="evidence" value="ECO:0007669"/>
    <property type="project" value="TreeGrafter"/>
</dbReference>
<reference evidence="6" key="1">
    <citation type="journal article" date="2011" name="Proc. Natl. Acad. Sci. U.S.A.">
        <title>Obligate biotrophy features unraveled by the genomic analysis of rust fungi.</title>
        <authorList>
            <person name="Duplessis S."/>
            <person name="Cuomo C.A."/>
            <person name="Lin Y.-C."/>
            <person name="Aerts A."/>
            <person name="Tisserant E."/>
            <person name="Veneault-Fourrey C."/>
            <person name="Joly D.L."/>
            <person name="Hacquard S."/>
            <person name="Amselem J."/>
            <person name="Cantarel B.L."/>
            <person name="Chiu R."/>
            <person name="Coutinho P.M."/>
            <person name="Feau N."/>
            <person name="Field M."/>
            <person name="Frey P."/>
            <person name="Gelhaye E."/>
            <person name="Goldberg J."/>
            <person name="Grabherr M.G."/>
            <person name="Kodira C.D."/>
            <person name="Kohler A."/>
            <person name="Kuees U."/>
            <person name="Lindquist E.A."/>
            <person name="Lucas S.M."/>
            <person name="Mago R."/>
            <person name="Mauceli E."/>
            <person name="Morin E."/>
            <person name="Murat C."/>
            <person name="Pangilinan J.L."/>
            <person name="Park R."/>
            <person name="Pearson M."/>
            <person name="Quesneville H."/>
            <person name="Rouhier N."/>
            <person name="Sakthikumar S."/>
            <person name="Salamov A.A."/>
            <person name="Schmutz J."/>
            <person name="Selles B."/>
            <person name="Shapiro H."/>
            <person name="Tanguay P."/>
            <person name="Tuskan G.A."/>
            <person name="Henrissat B."/>
            <person name="Van de Peer Y."/>
            <person name="Rouze P."/>
            <person name="Ellis J.G."/>
            <person name="Dodds P.N."/>
            <person name="Schein J.E."/>
            <person name="Zhong S."/>
            <person name="Hamelin R.C."/>
            <person name="Grigoriev I.V."/>
            <person name="Szabo L.J."/>
            <person name="Martin F."/>
        </authorList>
    </citation>
    <scope>NUCLEOTIDE SEQUENCE [LARGE SCALE GENOMIC DNA]</scope>
    <source>
        <strain evidence="6">98AG31 / pathotype 3-4-7</strain>
    </source>
</reference>
<evidence type="ECO:0000256" key="3">
    <source>
        <dbReference type="PROSITE-ProRule" id="PRU00221"/>
    </source>
</evidence>
<feature type="repeat" description="WD" evidence="3">
    <location>
        <begin position="450"/>
        <end position="484"/>
    </location>
</feature>
<dbReference type="InParanoid" id="F4RE23"/>
<dbReference type="KEGG" id="mlr:MELLADRAFT_115776"/>
<sequence>MSWSDDEPIEHVYINQLSPCLQYSNMSGLIRSHESNQPSDGSSDEHEPPLSSESSHSQDHESNQTESALPHVLVYDEPDGTGSALPHVVVLYDYPAIMRAWEEEEEEEEAEDEIDEDGISDTSETYYFDDPDNGRVARYYPEVTEPVSEGVDLDRSGEYSKPPEHYHASVKRLKDYSQNLVDVLASAESSYRPFDKRKLGKMNIPNSNGTEIGLYGSRIYSGQYSDDGTFFYTCAQGFRVYIYDMTVPPERTKKNVLDTFNHPTRSIFQSFDSSESSHISSIKLIRTFQAPAHNCRWTITDANLSPDNNWMAYSSITPIVHLVKTRGEDAVLGLGLEDHEQEALDFGIDRWERTTFGIWSLRFSSDGKELIAGGSRGRIIAYDVERKTCLLNVVGHSNDTNAVELSVLRMLFLCFADKTDPNILVSGSDDTYAKIWDRRSLQNAQPAGVLVGHTEGLTFVSAKGDGRYIVSNGKDQGAKLWDLRKMISGEKFNEMDKLDVSIRGWDYRHGVYDRPICREHPNDCSVMTYRGHSVLQTLIRVHFSPPNTTGQRYIASGSSDGFIHIWNLDGTIAQVINRSQTAPLLKSNGSGNKSEFTDPFDVPIPIDQRKRNLRRHTLYGYESMTVRDVSWNPNEPSLVSTAWGGNDGAAGSLALHPFMSDDKKFKLSSEINPTTSSSIHHDG</sequence>
<dbReference type="OrthoDB" id="6329284at2759"/>
<accession>F4RE23</accession>
<dbReference type="Pfam" id="PF00400">
    <property type="entry name" value="WD40"/>
    <property type="match status" value="3"/>
</dbReference>
<dbReference type="eggNOG" id="KOG0266">
    <property type="taxonomic scope" value="Eukaryota"/>
</dbReference>
<dbReference type="PANTHER" id="PTHR19847:SF7">
    <property type="entry name" value="DDB1- AND CUL4-ASSOCIATED FACTOR 11"/>
    <property type="match status" value="1"/>
</dbReference>
<dbReference type="InterPro" id="IPR020472">
    <property type="entry name" value="WD40_PAC1"/>
</dbReference>
<evidence type="ECO:0000256" key="1">
    <source>
        <dbReference type="ARBA" id="ARBA00022574"/>
    </source>
</evidence>
<dbReference type="HOGENOM" id="CLU_014280_2_2_1"/>
<dbReference type="AlphaFoldDB" id="F4RE23"/>
<protein>
    <submittedName>
        <fullName evidence="5">Uncharacterized protein</fullName>
    </submittedName>
</protein>
<keyword evidence="2" id="KW-0677">Repeat</keyword>
<dbReference type="PRINTS" id="PR00320">
    <property type="entry name" value="GPROTEINBRPT"/>
</dbReference>
<dbReference type="InterPro" id="IPR036322">
    <property type="entry name" value="WD40_repeat_dom_sf"/>
</dbReference>
<dbReference type="InterPro" id="IPR001680">
    <property type="entry name" value="WD40_rpt"/>
</dbReference>
<name>F4RE23_MELLP</name>
<gene>
    <name evidence="5" type="ORF">MELLADRAFT_115776</name>
</gene>
<proteinExistence type="predicted"/>
<dbReference type="VEuPathDB" id="FungiDB:MELLADRAFT_115776"/>
<dbReference type="GeneID" id="18925680"/>
<evidence type="ECO:0000256" key="2">
    <source>
        <dbReference type="ARBA" id="ARBA00022737"/>
    </source>
</evidence>
<dbReference type="InterPro" id="IPR015943">
    <property type="entry name" value="WD40/YVTN_repeat-like_dom_sf"/>
</dbReference>
<dbReference type="SMART" id="SM00320">
    <property type="entry name" value="WD40"/>
    <property type="match status" value="7"/>
</dbReference>